<gene>
    <name evidence="4" type="ORF">SAMEA4029010_CIC11G00000000097</name>
</gene>
<feature type="domain" description="Zn(2)-C6 fungal-type" evidence="3">
    <location>
        <begin position="9"/>
        <end position="39"/>
    </location>
</feature>
<dbReference type="PANTHER" id="PTHR37534">
    <property type="entry name" value="TRANSCRIPTIONAL ACTIVATOR PROTEIN UGA3"/>
    <property type="match status" value="1"/>
</dbReference>
<keyword evidence="5" id="KW-1185">Reference proteome</keyword>
<dbReference type="STRING" id="45354.A0A1L0CUC2"/>
<dbReference type="InterPro" id="IPR036864">
    <property type="entry name" value="Zn2-C6_fun-type_DNA-bd_sf"/>
</dbReference>
<dbReference type="Proteomes" id="UP000182334">
    <property type="component" value="Chromosome I"/>
</dbReference>
<accession>A0A1L0CUC2</accession>
<dbReference type="PROSITE" id="PS00463">
    <property type="entry name" value="ZN2_CY6_FUNGAL_1"/>
    <property type="match status" value="1"/>
</dbReference>
<sequence length="569" mass="64694">MAKTYSRGGCTSCKLKKKKCDEARPLCGICARLNNNCTYNNLVFVYQPNVNASKGKIFKKVNLPTKPKEQQDGVDAVKLSIEEFRKTMRCESTRDVGMTSPHININSTSREVDETPDEGLAVPEFVKYWKDFDGKRLEDLTKKLDPLALDPKEDYYYDEHNQHVLEYIWLMFYLTRACNNYLLVTDPENYCIPKWLLHFCKTYPVIGYAITGVSSNLIAERCADLRWHKIRQRTMETGLKVLARTVQKGNSFPEMAICLLCVMFLFSERSAARSDAWRVHLKGALALVRKCDKLHWQLVSRTESDLSLDMRYALELYSFTKNWFVASETIACLSAPNGGAIVNRVELNQLLLYTNLDEQAGFVIGGFNLMKGYSQLLTPVFVTLSDIAFHLRMERGIKLSGSTGILQSGVFQNDKFHIAGVSDRLLTQINHAEAEIFDLHKILNHKLRACIRGCHLSFCAALRVFILVVLEDVPIYHPEVQKNVQKIEELLVPTSCIELSVLCVHWPIFIGALCSPPGSQRVVFLELLKTITNTGTYVARNSIDRIKRAWKCMDSGEILNEDGFDCIVL</sequence>
<dbReference type="PROSITE" id="PS50048">
    <property type="entry name" value="ZN2_CY6_FUNGAL_2"/>
    <property type="match status" value="1"/>
</dbReference>
<evidence type="ECO:0000313" key="5">
    <source>
        <dbReference type="Proteomes" id="UP000182334"/>
    </source>
</evidence>
<dbReference type="SMART" id="SM00066">
    <property type="entry name" value="GAL4"/>
    <property type="match status" value="1"/>
</dbReference>
<dbReference type="CDD" id="cd00067">
    <property type="entry name" value="GAL4"/>
    <property type="match status" value="1"/>
</dbReference>
<comment type="subcellular location">
    <subcellularLocation>
        <location evidence="1">Nucleus</location>
    </subcellularLocation>
</comment>
<dbReference type="Pfam" id="PF11951">
    <property type="entry name" value="Fungal_trans_2"/>
    <property type="match status" value="1"/>
</dbReference>
<dbReference type="SUPFAM" id="SSF57701">
    <property type="entry name" value="Zn2/Cys6 DNA-binding domain"/>
    <property type="match status" value="1"/>
</dbReference>
<dbReference type="PANTHER" id="PTHR37534:SF49">
    <property type="entry name" value="LYSINE BIOSYNTHESIS REGULATORY PROTEIN LYS14"/>
    <property type="match status" value="1"/>
</dbReference>
<dbReference type="GO" id="GO:0000981">
    <property type="term" value="F:DNA-binding transcription factor activity, RNA polymerase II-specific"/>
    <property type="evidence" value="ECO:0007669"/>
    <property type="project" value="InterPro"/>
</dbReference>
<proteinExistence type="predicted"/>
<evidence type="ECO:0000256" key="2">
    <source>
        <dbReference type="ARBA" id="ARBA00023242"/>
    </source>
</evidence>
<dbReference type="GO" id="GO:0005634">
    <property type="term" value="C:nucleus"/>
    <property type="evidence" value="ECO:0007669"/>
    <property type="project" value="UniProtKB-SubCell"/>
</dbReference>
<organism evidence="4 5">
    <name type="scientific">Sungouiella intermedia</name>
    <dbReference type="NCBI Taxonomy" id="45354"/>
    <lineage>
        <taxon>Eukaryota</taxon>
        <taxon>Fungi</taxon>
        <taxon>Dikarya</taxon>
        <taxon>Ascomycota</taxon>
        <taxon>Saccharomycotina</taxon>
        <taxon>Pichiomycetes</taxon>
        <taxon>Metschnikowiaceae</taxon>
        <taxon>Sungouiella</taxon>
    </lineage>
</organism>
<dbReference type="Gene3D" id="4.10.240.10">
    <property type="entry name" value="Zn(2)-C6 fungal-type DNA-binding domain"/>
    <property type="match status" value="1"/>
</dbReference>
<dbReference type="GO" id="GO:0000976">
    <property type="term" value="F:transcription cis-regulatory region binding"/>
    <property type="evidence" value="ECO:0007669"/>
    <property type="project" value="TreeGrafter"/>
</dbReference>
<reference evidence="4 5" key="1">
    <citation type="submission" date="2016-10" db="EMBL/GenBank/DDBJ databases">
        <authorList>
            <person name="de Groot N.N."/>
        </authorList>
    </citation>
    <scope>NUCLEOTIDE SEQUENCE [LARGE SCALE GENOMIC DNA]</scope>
    <source>
        <strain evidence="4 5">CBS 141442</strain>
    </source>
</reference>
<dbReference type="EMBL" id="LT635756">
    <property type="protein sequence ID" value="SGZ46597.1"/>
    <property type="molecule type" value="Genomic_DNA"/>
</dbReference>
<keyword evidence="2" id="KW-0539">Nucleus</keyword>
<dbReference type="GO" id="GO:0045944">
    <property type="term" value="P:positive regulation of transcription by RNA polymerase II"/>
    <property type="evidence" value="ECO:0007669"/>
    <property type="project" value="TreeGrafter"/>
</dbReference>
<protein>
    <submittedName>
        <fullName evidence="4">CIC11C00000000097</fullName>
    </submittedName>
</protein>
<dbReference type="GO" id="GO:0008270">
    <property type="term" value="F:zinc ion binding"/>
    <property type="evidence" value="ECO:0007669"/>
    <property type="project" value="InterPro"/>
</dbReference>
<dbReference type="AlphaFoldDB" id="A0A1L0CUC2"/>
<dbReference type="OrthoDB" id="3994232at2759"/>
<name>A0A1L0CUC2_9ASCO</name>
<dbReference type="Pfam" id="PF00172">
    <property type="entry name" value="Zn_clus"/>
    <property type="match status" value="1"/>
</dbReference>
<evidence type="ECO:0000259" key="3">
    <source>
        <dbReference type="PROSITE" id="PS50048"/>
    </source>
</evidence>
<dbReference type="InterPro" id="IPR021858">
    <property type="entry name" value="Fun_TF"/>
</dbReference>
<evidence type="ECO:0000256" key="1">
    <source>
        <dbReference type="ARBA" id="ARBA00004123"/>
    </source>
</evidence>
<evidence type="ECO:0000313" key="4">
    <source>
        <dbReference type="EMBL" id="SGZ46597.1"/>
    </source>
</evidence>
<dbReference type="InterPro" id="IPR001138">
    <property type="entry name" value="Zn2Cys6_DnaBD"/>
</dbReference>